<evidence type="ECO:0000313" key="6">
    <source>
        <dbReference type="EMBL" id="KAH6888502.1"/>
    </source>
</evidence>
<dbReference type="SMART" id="SM00248">
    <property type="entry name" value="ANK"/>
    <property type="match status" value="5"/>
</dbReference>
<evidence type="ECO:0000256" key="3">
    <source>
        <dbReference type="PROSITE-ProRule" id="PRU00023"/>
    </source>
</evidence>
<gene>
    <name evidence="6" type="ORF">B0T10DRAFT_55492</name>
</gene>
<dbReference type="SUPFAM" id="SSF48403">
    <property type="entry name" value="Ankyrin repeat"/>
    <property type="match status" value="1"/>
</dbReference>
<feature type="compositionally biased region" description="Acidic residues" evidence="5">
    <location>
        <begin position="858"/>
        <end position="878"/>
    </location>
</feature>
<evidence type="ECO:0000256" key="1">
    <source>
        <dbReference type="ARBA" id="ARBA00022737"/>
    </source>
</evidence>
<keyword evidence="7" id="KW-1185">Reference proteome</keyword>
<dbReference type="InterPro" id="IPR036770">
    <property type="entry name" value="Ankyrin_rpt-contain_sf"/>
</dbReference>
<dbReference type="PANTHER" id="PTHR24198:SF165">
    <property type="entry name" value="ANKYRIN REPEAT-CONTAINING PROTEIN-RELATED"/>
    <property type="match status" value="1"/>
</dbReference>
<evidence type="ECO:0000313" key="7">
    <source>
        <dbReference type="Proteomes" id="UP000777438"/>
    </source>
</evidence>
<dbReference type="InterPro" id="IPR002110">
    <property type="entry name" value="Ankyrin_rpt"/>
</dbReference>
<dbReference type="OrthoDB" id="7464126at2759"/>
<evidence type="ECO:0008006" key="8">
    <source>
        <dbReference type="Google" id="ProtNLM"/>
    </source>
</evidence>
<evidence type="ECO:0000256" key="5">
    <source>
        <dbReference type="SAM" id="MobiDB-lite"/>
    </source>
</evidence>
<feature type="region of interest" description="Disordered" evidence="5">
    <location>
        <begin position="854"/>
        <end position="878"/>
    </location>
</feature>
<feature type="coiled-coil region" evidence="4">
    <location>
        <begin position="78"/>
        <end position="105"/>
    </location>
</feature>
<feature type="compositionally biased region" description="Low complexity" evidence="5">
    <location>
        <begin position="212"/>
        <end position="224"/>
    </location>
</feature>
<name>A0A9P8W3I3_9HYPO</name>
<proteinExistence type="predicted"/>
<organism evidence="6 7">
    <name type="scientific">Thelonectria olida</name>
    <dbReference type="NCBI Taxonomy" id="1576542"/>
    <lineage>
        <taxon>Eukaryota</taxon>
        <taxon>Fungi</taxon>
        <taxon>Dikarya</taxon>
        <taxon>Ascomycota</taxon>
        <taxon>Pezizomycotina</taxon>
        <taxon>Sordariomycetes</taxon>
        <taxon>Hypocreomycetidae</taxon>
        <taxon>Hypocreales</taxon>
        <taxon>Nectriaceae</taxon>
        <taxon>Thelonectria</taxon>
    </lineage>
</organism>
<feature type="compositionally biased region" description="Polar residues" evidence="5">
    <location>
        <begin position="225"/>
        <end position="242"/>
    </location>
</feature>
<feature type="repeat" description="ANK" evidence="3">
    <location>
        <begin position="489"/>
        <end position="521"/>
    </location>
</feature>
<keyword evidence="1" id="KW-0677">Repeat</keyword>
<accession>A0A9P8W3I3</accession>
<dbReference type="Gene3D" id="1.25.40.20">
    <property type="entry name" value="Ankyrin repeat-containing domain"/>
    <property type="match status" value="1"/>
</dbReference>
<protein>
    <recommendedName>
        <fullName evidence="8">Fungal N-terminal domain-containing protein</fullName>
    </recommendedName>
</protein>
<feature type="compositionally biased region" description="Polar residues" evidence="5">
    <location>
        <begin position="184"/>
        <end position="194"/>
    </location>
</feature>
<feature type="repeat" description="ANK" evidence="3">
    <location>
        <begin position="522"/>
        <end position="554"/>
    </location>
</feature>
<dbReference type="PROSITE" id="PS50088">
    <property type="entry name" value="ANK_REPEAT"/>
    <property type="match status" value="2"/>
</dbReference>
<sequence length="878" mass="97924">MDPISLAASLIAIGQGIAAIPKIVEALRSSMHLSGELASLMNELSTLQALQLEVQTNAALLGQTGNLEQINTPESPLLQSARKSLKELILELNSLLDKCRKASKDGKVTPKRLKFFWYSKKLSQLSDASRVIRQDIQSAMISMSLLSHHGQGRLLLEIRAITTSAVQETREGVTELRRLITAEQSADNGITTDSPGLEDTPSEPGTDNVAGTTSVDSDSTVTPSNGSDSFPSPQTPSTSEYVEVQTSLRLPIRCKSKCTCQCHRGHTNYSSPGWLKPILGSVFLDYGSLPVPQRWKCDQSDCSGSGSSVQFSYNFPVWMLKRRLFIALSVGSAFGTGASLHLDIPRVFPLQENHLWEAIQLGQPRRVNALFHSKHKYLPSDVNMYDTTLLAHSIDWDQYHITRFLVEQWNLLEHRGRIDRHSVVRARRRIFSLSTLSDADAYLIRQIASLETEEEDSLEVELRKAITDGSDILPALEENPLLLESVGFDQVTPLALSCWCGNLDATLKLIAKGANLNSQDYEGTTPLMAALQCDNFSCATALLRAGCDRNMKTNDGHTALFYALGGGPEESFEIIKALIHGGDLQFYHPEDASTPIHWLCSVRGPERLVEECLNLLVNAGCDINRRNSNDSSPLFWAAITENDMILRLLIKAEARLDFVDKLGGNILHNVAAHGTKNVLKTLNGLELDGINVDAVNCSGKTPVDTMWWRIYCSEVFFNVKSRPTKEEIDLFESLVQKVRDRALKADINDLEQILVTVSGKDGSVAMEETDRMRNKMETLGREEDAETLRVMSLQIRDEMWSAAQETAEEMIEVRQERISRSPFDDYYNWYADPSWEGYNHQAYLDEVARRRAPPRFDDFEESSVEASDSEEYDPGESD</sequence>
<dbReference type="AlphaFoldDB" id="A0A9P8W3I3"/>
<dbReference type="Pfam" id="PF12796">
    <property type="entry name" value="Ank_2"/>
    <property type="match status" value="2"/>
</dbReference>
<dbReference type="PANTHER" id="PTHR24198">
    <property type="entry name" value="ANKYRIN REPEAT AND PROTEIN KINASE DOMAIN-CONTAINING PROTEIN"/>
    <property type="match status" value="1"/>
</dbReference>
<feature type="region of interest" description="Disordered" evidence="5">
    <location>
        <begin position="184"/>
        <end position="242"/>
    </location>
</feature>
<dbReference type="EMBL" id="JAGPYM010000012">
    <property type="protein sequence ID" value="KAH6888502.1"/>
    <property type="molecule type" value="Genomic_DNA"/>
</dbReference>
<keyword evidence="2 3" id="KW-0040">ANK repeat</keyword>
<dbReference type="Proteomes" id="UP000777438">
    <property type="component" value="Unassembled WGS sequence"/>
</dbReference>
<evidence type="ECO:0000256" key="4">
    <source>
        <dbReference type="SAM" id="Coils"/>
    </source>
</evidence>
<comment type="caution">
    <text evidence="6">The sequence shown here is derived from an EMBL/GenBank/DDBJ whole genome shotgun (WGS) entry which is preliminary data.</text>
</comment>
<reference evidence="6 7" key="1">
    <citation type="journal article" date="2021" name="Nat. Commun.">
        <title>Genetic determinants of endophytism in the Arabidopsis root mycobiome.</title>
        <authorList>
            <person name="Mesny F."/>
            <person name="Miyauchi S."/>
            <person name="Thiergart T."/>
            <person name="Pickel B."/>
            <person name="Atanasova L."/>
            <person name="Karlsson M."/>
            <person name="Huettel B."/>
            <person name="Barry K.W."/>
            <person name="Haridas S."/>
            <person name="Chen C."/>
            <person name="Bauer D."/>
            <person name="Andreopoulos W."/>
            <person name="Pangilinan J."/>
            <person name="LaButti K."/>
            <person name="Riley R."/>
            <person name="Lipzen A."/>
            <person name="Clum A."/>
            <person name="Drula E."/>
            <person name="Henrissat B."/>
            <person name="Kohler A."/>
            <person name="Grigoriev I.V."/>
            <person name="Martin F.M."/>
            <person name="Hacquard S."/>
        </authorList>
    </citation>
    <scope>NUCLEOTIDE SEQUENCE [LARGE SCALE GENOMIC DNA]</scope>
    <source>
        <strain evidence="6 7">MPI-CAGE-CH-0241</strain>
    </source>
</reference>
<evidence type="ECO:0000256" key="2">
    <source>
        <dbReference type="ARBA" id="ARBA00023043"/>
    </source>
</evidence>
<keyword evidence="4" id="KW-0175">Coiled coil</keyword>